<proteinExistence type="predicted"/>
<keyword evidence="4" id="KW-1185">Reference proteome</keyword>
<feature type="chain" id="PRO_5037080309" evidence="2">
    <location>
        <begin position="20"/>
        <end position="193"/>
    </location>
</feature>
<keyword evidence="2" id="KW-0732">Signal</keyword>
<name>A0A922IEV0_DERFA</name>
<reference evidence="3" key="1">
    <citation type="submission" date="2013-05" db="EMBL/GenBank/DDBJ databases">
        <authorList>
            <person name="Yim A.K.Y."/>
            <person name="Chan T.F."/>
            <person name="Ji K.M."/>
            <person name="Liu X.Y."/>
            <person name="Zhou J.W."/>
            <person name="Li R.Q."/>
            <person name="Yang K.Y."/>
            <person name="Li J."/>
            <person name="Li M."/>
            <person name="Law P.T.W."/>
            <person name="Wu Y.L."/>
            <person name="Cai Z.L."/>
            <person name="Qin H."/>
            <person name="Bao Y."/>
            <person name="Leung R.K.K."/>
            <person name="Ng P.K.S."/>
            <person name="Zou J."/>
            <person name="Zhong X.J."/>
            <person name="Ran P.X."/>
            <person name="Zhong N.S."/>
            <person name="Liu Z.G."/>
            <person name="Tsui S.K.W."/>
        </authorList>
    </citation>
    <scope>NUCLEOTIDE SEQUENCE</scope>
    <source>
        <strain evidence="3">Derf</strain>
        <tissue evidence="3">Whole organism</tissue>
    </source>
</reference>
<feature type="region of interest" description="Disordered" evidence="1">
    <location>
        <begin position="67"/>
        <end position="87"/>
    </location>
</feature>
<dbReference type="Proteomes" id="UP000790347">
    <property type="component" value="Unassembled WGS sequence"/>
</dbReference>
<gene>
    <name evidence="3" type="ORF">DERF_004054</name>
</gene>
<feature type="region of interest" description="Disordered" evidence="1">
    <location>
        <begin position="26"/>
        <end position="47"/>
    </location>
</feature>
<feature type="compositionally biased region" description="Low complexity" evidence="1">
    <location>
        <begin position="26"/>
        <end position="37"/>
    </location>
</feature>
<evidence type="ECO:0000256" key="2">
    <source>
        <dbReference type="SAM" id="SignalP"/>
    </source>
</evidence>
<evidence type="ECO:0000256" key="1">
    <source>
        <dbReference type="SAM" id="MobiDB-lite"/>
    </source>
</evidence>
<organism evidence="3 4">
    <name type="scientific">Dermatophagoides farinae</name>
    <name type="common">American house dust mite</name>
    <dbReference type="NCBI Taxonomy" id="6954"/>
    <lineage>
        <taxon>Eukaryota</taxon>
        <taxon>Metazoa</taxon>
        <taxon>Ecdysozoa</taxon>
        <taxon>Arthropoda</taxon>
        <taxon>Chelicerata</taxon>
        <taxon>Arachnida</taxon>
        <taxon>Acari</taxon>
        <taxon>Acariformes</taxon>
        <taxon>Sarcoptiformes</taxon>
        <taxon>Astigmata</taxon>
        <taxon>Psoroptidia</taxon>
        <taxon>Analgoidea</taxon>
        <taxon>Pyroglyphidae</taxon>
        <taxon>Dermatophagoidinae</taxon>
        <taxon>Dermatophagoides</taxon>
    </lineage>
</organism>
<sequence length="193" mass="22076">MAILSSLLFLLIISPYCSSLPYSSSSSSSASSSSSSSKSHRLRGLSSRTAAYPTRTISSRYYQTSNSSISSLHQPPMNHNQITQSTSSSSKVHGAVDCIMAIHNEISWCNQSYHQSLTQAIIKGYRKESRVYRRQYCCGHWSLQRCIFTVMQRKCDQETYDKIRDARSMEWNTQQQNQQINCDDYEHNSPIYR</sequence>
<evidence type="ECO:0000313" key="3">
    <source>
        <dbReference type="EMBL" id="KAH9530236.1"/>
    </source>
</evidence>
<feature type="signal peptide" evidence="2">
    <location>
        <begin position="1"/>
        <end position="19"/>
    </location>
</feature>
<protein>
    <submittedName>
        <fullName evidence="3">Uncharacterized protein</fullName>
    </submittedName>
</protein>
<accession>A0A922IEV0</accession>
<dbReference type="AlphaFoldDB" id="A0A922IEV0"/>
<comment type="caution">
    <text evidence="3">The sequence shown here is derived from an EMBL/GenBank/DDBJ whole genome shotgun (WGS) entry which is preliminary data.</text>
</comment>
<evidence type="ECO:0000313" key="4">
    <source>
        <dbReference type="Proteomes" id="UP000790347"/>
    </source>
</evidence>
<dbReference type="EMBL" id="ASGP02000001">
    <property type="protein sequence ID" value="KAH9530236.1"/>
    <property type="molecule type" value="Genomic_DNA"/>
</dbReference>
<reference evidence="3" key="2">
    <citation type="journal article" date="2022" name="Res Sq">
        <title>Comparative Genomics Reveals Insights into the Divergent Evolution of Astigmatic Mites and Household Pest Adaptations.</title>
        <authorList>
            <person name="Xiong Q."/>
            <person name="Wan A.T.-Y."/>
            <person name="Liu X.-Y."/>
            <person name="Fung C.S.-H."/>
            <person name="Xiao X."/>
            <person name="Malainual N."/>
            <person name="Hou J."/>
            <person name="Wang L."/>
            <person name="Wang M."/>
            <person name="Yang K."/>
            <person name="Cui Y."/>
            <person name="Leung E."/>
            <person name="Nong W."/>
            <person name="Shin S.-K."/>
            <person name="Au S."/>
            <person name="Jeong K.Y."/>
            <person name="Chew F.T."/>
            <person name="Hui J."/>
            <person name="Leung T.F."/>
            <person name="Tungtrongchitr A."/>
            <person name="Zhong N."/>
            <person name="Liu Z."/>
            <person name="Tsui S."/>
        </authorList>
    </citation>
    <scope>NUCLEOTIDE SEQUENCE</scope>
    <source>
        <strain evidence="3">Derf</strain>
        <tissue evidence="3">Whole organism</tissue>
    </source>
</reference>